<feature type="transmembrane region" description="Helical" evidence="2">
    <location>
        <begin position="209"/>
        <end position="226"/>
    </location>
</feature>
<keyword evidence="2" id="KW-1133">Transmembrane helix</keyword>
<name>A0ABP8EUE3_9MICO</name>
<feature type="transmembrane region" description="Helical" evidence="2">
    <location>
        <begin position="232"/>
        <end position="249"/>
    </location>
</feature>
<keyword evidence="2" id="KW-0472">Membrane</keyword>
<evidence type="ECO:0000313" key="4">
    <source>
        <dbReference type="EMBL" id="GAA4287585.1"/>
    </source>
</evidence>
<feature type="region of interest" description="Disordered" evidence="1">
    <location>
        <begin position="265"/>
        <end position="318"/>
    </location>
</feature>
<feature type="transmembrane region" description="Helical" evidence="2">
    <location>
        <begin position="113"/>
        <end position="131"/>
    </location>
</feature>
<dbReference type="InterPro" id="IPR042150">
    <property type="entry name" value="MmRce1-like"/>
</dbReference>
<evidence type="ECO:0000256" key="1">
    <source>
        <dbReference type="SAM" id="MobiDB-lite"/>
    </source>
</evidence>
<gene>
    <name evidence="4" type="ORF">GCM10022262_19440</name>
</gene>
<evidence type="ECO:0000259" key="3">
    <source>
        <dbReference type="Pfam" id="PF02517"/>
    </source>
</evidence>
<comment type="caution">
    <text evidence="4">The sequence shown here is derived from an EMBL/GenBank/DDBJ whole genome shotgun (WGS) entry which is preliminary data.</text>
</comment>
<evidence type="ECO:0000256" key="2">
    <source>
        <dbReference type="SAM" id="Phobius"/>
    </source>
</evidence>
<feature type="transmembrane region" description="Helical" evidence="2">
    <location>
        <begin position="87"/>
        <end position="107"/>
    </location>
</feature>
<feature type="transmembrane region" description="Helical" evidence="2">
    <location>
        <begin position="152"/>
        <end position="170"/>
    </location>
</feature>
<keyword evidence="2" id="KW-0812">Transmembrane</keyword>
<evidence type="ECO:0000313" key="5">
    <source>
        <dbReference type="Proteomes" id="UP001499841"/>
    </source>
</evidence>
<proteinExistence type="predicted"/>
<dbReference type="Pfam" id="PF02517">
    <property type="entry name" value="Rce1-like"/>
    <property type="match status" value="1"/>
</dbReference>
<keyword evidence="5" id="KW-1185">Reference proteome</keyword>
<dbReference type="PANTHER" id="PTHR35797:SF1">
    <property type="entry name" value="PROTEASE"/>
    <property type="match status" value="1"/>
</dbReference>
<organism evidence="4 5">
    <name type="scientific">Georgenia daeguensis</name>
    <dbReference type="NCBI Taxonomy" id="908355"/>
    <lineage>
        <taxon>Bacteria</taxon>
        <taxon>Bacillati</taxon>
        <taxon>Actinomycetota</taxon>
        <taxon>Actinomycetes</taxon>
        <taxon>Micrococcales</taxon>
        <taxon>Bogoriellaceae</taxon>
        <taxon>Georgenia</taxon>
    </lineage>
</organism>
<dbReference type="Proteomes" id="UP001499841">
    <property type="component" value="Unassembled WGS sequence"/>
</dbReference>
<feature type="transmembrane region" description="Helical" evidence="2">
    <location>
        <begin position="182"/>
        <end position="202"/>
    </location>
</feature>
<sequence>MVALKSWVRRRPVLAFYVLAFALTWLGWWPMAAHNRGLIQLDVPGLFFLGGLGPGVAAWVVMRVLLGTAATDTLLRPLLRWRVGVRWFVVAAALFPAILLLAVVLRGSLEEELAALGTVPVLALALVRYLLAAVPEEVGWRGFALPALQARHSALTSSLVVGVLWALWHLPLLLGGDPTMSTYPLVLYTVWVVAEAVLYTWVFNSARGSLLVVVVLHGVANVTGAFGSAPWAVTAITLTAALTVVAVLGPEHLCRTGRRVMLSPGADAPASSASGSPPGSAGGASRRSAGGASRRSAGGASRRSAGGASRGPARGSSR</sequence>
<accession>A0ABP8EUE3</accession>
<dbReference type="RefSeq" id="WP_345040425.1">
    <property type="nucleotide sequence ID" value="NZ_BAABBA010000008.1"/>
</dbReference>
<dbReference type="PANTHER" id="PTHR35797">
    <property type="entry name" value="PROTEASE-RELATED"/>
    <property type="match status" value="1"/>
</dbReference>
<feature type="transmembrane region" description="Helical" evidence="2">
    <location>
        <begin position="12"/>
        <end position="31"/>
    </location>
</feature>
<feature type="domain" description="CAAX prenyl protease 2/Lysostaphin resistance protein A-like" evidence="3">
    <location>
        <begin position="121"/>
        <end position="222"/>
    </location>
</feature>
<protein>
    <recommendedName>
        <fullName evidence="3">CAAX prenyl protease 2/Lysostaphin resistance protein A-like domain-containing protein</fullName>
    </recommendedName>
</protein>
<feature type="transmembrane region" description="Helical" evidence="2">
    <location>
        <begin position="43"/>
        <end position="66"/>
    </location>
</feature>
<dbReference type="InterPro" id="IPR003675">
    <property type="entry name" value="Rce1/LyrA-like_dom"/>
</dbReference>
<reference evidence="5" key="1">
    <citation type="journal article" date="2019" name="Int. J. Syst. Evol. Microbiol.">
        <title>The Global Catalogue of Microorganisms (GCM) 10K type strain sequencing project: providing services to taxonomists for standard genome sequencing and annotation.</title>
        <authorList>
            <consortium name="The Broad Institute Genomics Platform"/>
            <consortium name="The Broad Institute Genome Sequencing Center for Infectious Disease"/>
            <person name="Wu L."/>
            <person name="Ma J."/>
        </authorList>
    </citation>
    <scope>NUCLEOTIDE SEQUENCE [LARGE SCALE GENOMIC DNA]</scope>
    <source>
        <strain evidence="5">JCM 17459</strain>
    </source>
</reference>
<dbReference type="EMBL" id="BAABBA010000008">
    <property type="protein sequence ID" value="GAA4287585.1"/>
    <property type="molecule type" value="Genomic_DNA"/>
</dbReference>